<dbReference type="AlphaFoldDB" id="A0A5R9R494"/>
<name>A0A5R9R494_9GAMM</name>
<dbReference type="Proteomes" id="UP000306753">
    <property type="component" value="Unassembled WGS sequence"/>
</dbReference>
<reference evidence="1 2" key="1">
    <citation type="journal article" date="2017" name="Eur. J. Clin. Microbiol. Infect. Dis.">
        <title>Uncommonly isolated clinical Pseudomonas: identification and phylogenetic assignation.</title>
        <authorList>
            <person name="Mulet M."/>
            <person name="Gomila M."/>
            <person name="Ramirez A."/>
            <person name="Cardew S."/>
            <person name="Moore E.R."/>
            <person name="Lalucat J."/>
            <person name="Garcia-Valdes E."/>
        </authorList>
    </citation>
    <scope>NUCLEOTIDE SEQUENCE [LARGE SCALE GENOMIC DNA]</scope>
    <source>
        <strain evidence="1 2">SD129</strain>
    </source>
</reference>
<evidence type="ECO:0000313" key="2">
    <source>
        <dbReference type="Proteomes" id="UP000306753"/>
    </source>
</evidence>
<sequence length="169" mass="17739">MPKPRIMLGGVPIVLHAGAPEETIAPIGGSATLRMSGGAGVKMEHWQRWGGTISGSGWMPPGLAGLDYSQPLELRSTKVLSHGGAGPVFPLLNTPRPDVAPWAQALLGDEWVTVPCVLAEGEVTVPPVAGASLYQVCYMPIFSVFCDPPAETQSAGTAAHGWTINWEET</sequence>
<proteinExistence type="predicted"/>
<evidence type="ECO:0000313" key="1">
    <source>
        <dbReference type="EMBL" id="TLX65065.1"/>
    </source>
</evidence>
<protein>
    <submittedName>
        <fullName evidence="1">Uncharacterized protein</fullName>
    </submittedName>
</protein>
<gene>
    <name evidence="1" type="ORF">DN820_01770</name>
</gene>
<organism evidence="1 2">
    <name type="scientific">Stutzerimonas nosocomialis</name>
    <dbReference type="NCBI Taxonomy" id="1056496"/>
    <lineage>
        <taxon>Bacteria</taxon>
        <taxon>Pseudomonadati</taxon>
        <taxon>Pseudomonadota</taxon>
        <taxon>Gammaproteobacteria</taxon>
        <taxon>Pseudomonadales</taxon>
        <taxon>Pseudomonadaceae</taxon>
        <taxon>Stutzerimonas</taxon>
    </lineage>
</organism>
<accession>A0A5R9R494</accession>
<dbReference type="EMBL" id="QLAG01000002">
    <property type="protein sequence ID" value="TLX65065.1"/>
    <property type="molecule type" value="Genomic_DNA"/>
</dbReference>
<keyword evidence="2" id="KW-1185">Reference proteome</keyword>
<comment type="caution">
    <text evidence="1">The sequence shown here is derived from an EMBL/GenBank/DDBJ whole genome shotgun (WGS) entry which is preliminary data.</text>
</comment>
<dbReference type="RefSeq" id="WP_138410733.1">
    <property type="nucleotide sequence ID" value="NZ_QLAG01000002.1"/>
</dbReference>